<dbReference type="OrthoDB" id="1597724at2759"/>
<dbReference type="Proteomes" id="UP000789831">
    <property type="component" value="Unassembled WGS sequence"/>
</dbReference>
<organism evidence="1 2">
    <name type="scientific">Ambispora gerdemannii</name>
    <dbReference type="NCBI Taxonomy" id="144530"/>
    <lineage>
        <taxon>Eukaryota</taxon>
        <taxon>Fungi</taxon>
        <taxon>Fungi incertae sedis</taxon>
        <taxon>Mucoromycota</taxon>
        <taxon>Glomeromycotina</taxon>
        <taxon>Glomeromycetes</taxon>
        <taxon>Archaeosporales</taxon>
        <taxon>Ambisporaceae</taxon>
        <taxon>Ambispora</taxon>
    </lineage>
</organism>
<evidence type="ECO:0000313" key="2">
    <source>
        <dbReference type="Proteomes" id="UP000789831"/>
    </source>
</evidence>
<accession>A0A9N9GVK9</accession>
<dbReference type="AlphaFoldDB" id="A0A9N9GVK9"/>
<name>A0A9N9GVK9_9GLOM</name>
<keyword evidence="2" id="KW-1185">Reference proteome</keyword>
<proteinExistence type="predicted"/>
<protein>
    <submittedName>
        <fullName evidence="1">9668_t:CDS:1</fullName>
    </submittedName>
</protein>
<evidence type="ECO:0000313" key="1">
    <source>
        <dbReference type="EMBL" id="CAG8628418.1"/>
    </source>
</evidence>
<gene>
    <name evidence="1" type="ORF">AGERDE_LOCUS10410</name>
</gene>
<reference evidence="1" key="1">
    <citation type="submission" date="2021-06" db="EMBL/GenBank/DDBJ databases">
        <authorList>
            <person name="Kallberg Y."/>
            <person name="Tangrot J."/>
            <person name="Rosling A."/>
        </authorList>
    </citation>
    <scope>NUCLEOTIDE SEQUENCE</scope>
    <source>
        <strain evidence="1">MT106</strain>
    </source>
</reference>
<comment type="caution">
    <text evidence="1">The sequence shown here is derived from an EMBL/GenBank/DDBJ whole genome shotgun (WGS) entry which is preliminary data.</text>
</comment>
<dbReference type="EMBL" id="CAJVPL010003212">
    <property type="protein sequence ID" value="CAG8628418.1"/>
    <property type="molecule type" value="Genomic_DNA"/>
</dbReference>
<sequence>YPNAFFLMIHVSDNDFDDDEISQELENQILTIFTDRYVEEKRKILVLYKDTQKKDGNDEIGFKRLSTSKGQQQLDELKADIDNVILKVKELYLYPPLTLNISTSSHAITDVTQVVVWSGVMTHRTFELSQSIESLKSDKSDKSAIGNASPSPILFLFAEEINENDICKMHAFARDVDNFFKEHLRDLSRLDQSEEFT</sequence>
<feature type="non-terminal residue" evidence="1">
    <location>
        <position position="1"/>
    </location>
</feature>